<dbReference type="KEGG" id="mhu:Mhun_1559"/>
<dbReference type="STRING" id="323259.Mhun_1559"/>
<dbReference type="HOGENOM" id="CLU_1472095_0_0_2"/>
<gene>
    <name evidence="2" type="ordered locus">Mhun_1559</name>
</gene>
<feature type="transmembrane region" description="Helical" evidence="1">
    <location>
        <begin position="128"/>
        <end position="147"/>
    </location>
</feature>
<dbReference type="EMBL" id="CP000254">
    <property type="protein sequence ID" value="ABD41290.1"/>
    <property type="molecule type" value="Genomic_DNA"/>
</dbReference>
<reference evidence="3" key="1">
    <citation type="journal article" date="2016" name="Stand. Genomic Sci.">
        <title>Complete genome sequence of Methanospirillum hungatei type strain JF1.</title>
        <authorList>
            <person name="Gunsalus R.P."/>
            <person name="Cook L.E."/>
            <person name="Crable B."/>
            <person name="Rohlin L."/>
            <person name="McDonald E."/>
            <person name="Mouttaki H."/>
            <person name="Sieber J.R."/>
            <person name="Poweleit N."/>
            <person name="Zhou H."/>
            <person name="Lapidus A.L."/>
            <person name="Daligault H.E."/>
            <person name="Land M."/>
            <person name="Gilna P."/>
            <person name="Ivanova N."/>
            <person name="Kyrpides N."/>
            <person name="Culley D.E."/>
            <person name="McInerney M.J."/>
        </authorList>
    </citation>
    <scope>NUCLEOTIDE SEQUENCE [LARGE SCALE GENOMIC DNA]</scope>
    <source>
        <strain evidence="3">ATCC 27890 / DSM 864 / NBRC 100397 / JF-1</strain>
    </source>
</reference>
<accession>Q2FRI8</accession>
<protein>
    <recommendedName>
        <fullName evidence="4">Acid-resistance membrane protein</fullName>
    </recommendedName>
</protein>
<dbReference type="InterPro" id="IPR005325">
    <property type="entry name" value="DUF308_memb"/>
</dbReference>
<keyword evidence="1" id="KW-0472">Membrane</keyword>
<dbReference type="GeneID" id="3923421"/>
<feature type="transmembrane region" description="Helical" evidence="1">
    <location>
        <begin position="45"/>
        <end position="65"/>
    </location>
</feature>
<proteinExistence type="predicted"/>
<dbReference type="Pfam" id="PF03729">
    <property type="entry name" value="DUF308"/>
    <property type="match status" value="1"/>
</dbReference>
<feature type="transmembrane region" description="Helical" evidence="1">
    <location>
        <begin position="21"/>
        <end position="39"/>
    </location>
</feature>
<feature type="transmembrane region" description="Helical" evidence="1">
    <location>
        <begin position="96"/>
        <end position="116"/>
    </location>
</feature>
<evidence type="ECO:0000256" key="1">
    <source>
        <dbReference type="SAM" id="Phobius"/>
    </source>
</evidence>
<dbReference type="InParanoid" id="Q2FRI8"/>
<evidence type="ECO:0008006" key="4">
    <source>
        <dbReference type="Google" id="ProtNLM"/>
    </source>
</evidence>
<keyword evidence="1" id="KW-0812">Transmembrane</keyword>
<name>Q2FRI8_METHJ</name>
<sequence>MMEQPSCMHMIWVSRGISQKAGVVAILIGLLMLVFSPFIPGIIGVFLAAIIFLISLIIVGIGYSVRGSGFSVPFILLGLIGVCVSLFALFNPDMTVSLMGILLGVVILMMGIMQLGFSSGFVQDRLSWFFLIIGGVLSIVIGFYLILYPQDGMKLLIVFIGCYLIAYGVIGVIRGRSSQRYIY</sequence>
<feature type="transmembrane region" description="Helical" evidence="1">
    <location>
        <begin position="153"/>
        <end position="173"/>
    </location>
</feature>
<dbReference type="EnsemblBacteria" id="ABD41290">
    <property type="protein sequence ID" value="ABD41290"/>
    <property type="gene ID" value="Mhun_1559"/>
</dbReference>
<dbReference type="OrthoDB" id="380104at2157"/>
<organism evidence="2 3">
    <name type="scientific">Methanospirillum hungatei JF-1 (strain ATCC 27890 / DSM 864 / NBRC 100397 / JF-1)</name>
    <dbReference type="NCBI Taxonomy" id="323259"/>
    <lineage>
        <taxon>Archaea</taxon>
        <taxon>Methanobacteriati</taxon>
        <taxon>Methanobacteriota</taxon>
        <taxon>Stenosarchaea group</taxon>
        <taxon>Methanomicrobia</taxon>
        <taxon>Methanomicrobiales</taxon>
        <taxon>Methanospirillaceae</taxon>
        <taxon>Methanospirillum</taxon>
    </lineage>
</organism>
<dbReference type="Proteomes" id="UP000001941">
    <property type="component" value="Chromosome"/>
</dbReference>
<dbReference type="AlphaFoldDB" id="Q2FRI8"/>
<feature type="transmembrane region" description="Helical" evidence="1">
    <location>
        <begin position="72"/>
        <end position="90"/>
    </location>
</feature>
<evidence type="ECO:0000313" key="2">
    <source>
        <dbReference type="EMBL" id="ABD41290.1"/>
    </source>
</evidence>
<dbReference type="RefSeq" id="WP_011448555.1">
    <property type="nucleotide sequence ID" value="NC_007796.1"/>
</dbReference>
<keyword evidence="3" id="KW-1185">Reference proteome</keyword>
<evidence type="ECO:0000313" key="3">
    <source>
        <dbReference type="Proteomes" id="UP000001941"/>
    </source>
</evidence>
<keyword evidence="1" id="KW-1133">Transmembrane helix</keyword>
<dbReference type="eggNOG" id="arCOG03582">
    <property type="taxonomic scope" value="Archaea"/>
</dbReference>